<gene>
    <name evidence="2" type="ORF">BDV40DRAFT_300697</name>
</gene>
<keyword evidence="3" id="KW-1185">Reference proteome</keyword>
<proteinExistence type="predicted"/>
<reference evidence="2 3" key="1">
    <citation type="submission" date="2019-04" db="EMBL/GenBank/DDBJ databases">
        <title>Friends and foes A comparative genomics study of 23 Aspergillus species from section Flavi.</title>
        <authorList>
            <consortium name="DOE Joint Genome Institute"/>
            <person name="Kjaerbolling I."/>
            <person name="Vesth T."/>
            <person name="Frisvad J.C."/>
            <person name="Nybo J.L."/>
            <person name="Theobald S."/>
            <person name="Kildgaard S."/>
            <person name="Isbrandt T."/>
            <person name="Kuo A."/>
            <person name="Sato A."/>
            <person name="Lyhne E.K."/>
            <person name="Kogle M.E."/>
            <person name="Wiebenga A."/>
            <person name="Kun R.S."/>
            <person name="Lubbers R.J."/>
            <person name="Makela M.R."/>
            <person name="Barry K."/>
            <person name="Chovatia M."/>
            <person name="Clum A."/>
            <person name="Daum C."/>
            <person name="Haridas S."/>
            <person name="He G."/>
            <person name="LaButti K."/>
            <person name="Lipzen A."/>
            <person name="Mondo S."/>
            <person name="Riley R."/>
            <person name="Salamov A."/>
            <person name="Simmons B.A."/>
            <person name="Magnuson J.K."/>
            <person name="Henrissat B."/>
            <person name="Mortensen U.H."/>
            <person name="Larsen T.O."/>
            <person name="Devries R.P."/>
            <person name="Grigoriev I.V."/>
            <person name="Machida M."/>
            <person name="Baker S.E."/>
            <person name="Andersen M.R."/>
        </authorList>
    </citation>
    <scope>NUCLEOTIDE SEQUENCE [LARGE SCALE GENOMIC DNA]</scope>
    <source>
        <strain evidence="2 3">CBS 117626</strain>
    </source>
</reference>
<dbReference type="EMBL" id="ML738633">
    <property type="protein sequence ID" value="KAE8162064.1"/>
    <property type="molecule type" value="Genomic_DNA"/>
</dbReference>
<evidence type="ECO:0000256" key="1">
    <source>
        <dbReference type="SAM" id="SignalP"/>
    </source>
</evidence>
<accession>A0A5N6UU08</accession>
<evidence type="ECO:0000313" key="2">
    <source>
        <dbReference type="EMBL" id="KAE8162064.1"/>
    </source>
</evidence>
<keyword evidence="1" id="KW-0732">Signal</keyword>
<feature type="signal peptide" evidence="1">
    <location>
        <begin position="1"/>
        <end position="20"/>
    </location>
</feature>
<name>A0A5N6UU08_ASPTM</name>
<sequence>MKLPTVTNLLLFTLPLSTFAWKIEGYDSEALEGEANKSHVCTLLNLPISANYPIKYNLEEDNEDCQALLFPSEDCSLNNGLLLTGLSGSKTRNDILRILSGHMVRFSLELGYRSG</sequence>
<dbReference type="AlphaFoldDB" id="A0A5N6UU08"/>
<dbReference type="Proteomes" id="UP000326950">
    <property type="component" value="Unassembled WGS sequence"/>
</dbReference>
<evidence type="ECO:0000313" key="3">
    <source>
        <dbReference type="Proteomes" id="UP000326950"/>
    </source>
</evidence>
<organism evidence="2 3">
    <name type="scientific">Aspergillus tamarii</name>
    <dbReference type="NCBI Taxonomy" id="41984"/>
    <lineage>
        <taxon>Eukaryota</taxon>
        <taxon>Fungi</taxon>
        <taxon>Dikarya</taxon>
        <taxon>Ascomycota</taxon>
        <taxon>Pezizomycotina</taxon>
        <taxon>Eurotiomycetes</taxon>
        <taxon>Eurotiomycetidae</taxon>
        <taxon>Eurotiales</taxon>
        <taxon>Aspergillaceae</taxon>
        <taxon>Aspergillus</taxon>
        <taxon>Aspergillus subgen. Circumdati</taxon>
    </lineage>
</organism>
<feature type="chain" id="PRO_5024994696" evidence="1">
    <location>
        <begin position="21"/>
        <end position="115"/>
    </location>
</feature>
<protein>
    <submittedName>
        <fullName evidence="2">Uncharacterized protein</fullName>
    </submittedName>
</protein>